<sequence length="54" mass="6458">KYYLSTLPRIGSFRNLCYEIDSLIILLSFSLIFSCYIHSCNQRPRNCSPFRLFF</sequence>
<reference evidence="2" key="1">
    <citation type="submission" date="2014-05" db="EMBL/GenBank/DDBJ databases">
        <authorList>
            <person name="Chronopoulou M."/>
        </authorList>
    </citation>
    <scope>NUCLEOTIDE SEQUENCE</scope>
    <source>
        <tissue evidence="2">Whole organism</tissue>
    </source>
</reference>
<evidence type="ECO:0000256" key="1">
    <source>
        <dbReference type="SAM" id="Phobius"/>
    </source>
</evidence>
<organism evidence="2">
    <name type="scientific">Lepeophtheirus salmonis</name>
    <name type="common">Salmon louse</name>
    <name type="synonym">Caligus salmonis</name>
    <dbReference type="NCBI Taxonomy" id="72036"/>
    <lineage>
        <taxon>Eukaryota</taxon>
        <taxon>Metazoa</taxon>
        <taxon>Ecdysozoa</taxon>
        <taxon>Arthropoda</taxon>
        <taxon>Crustacea</taxon>
        <taxon>Multicrustacea</taxon>
        <taxon>Hexanauplia</taxon>
        <taxon>Copepoda</taxon>
        <taxon>Siphonostomatoida</taxon>
        <taxon>Caligidae</taxon>
        <taxon>Lepeophtheirus</taxon>
    </lineage>
</organism>
<keyword evidence="1" id="KW-0812">Transmembrane</keyword>
<protein>
    <submittedName>
        <fullName evidence="2">Uncharacterized protein</fullName>
    </submittedName>
</protein>
<dbReference type="AlphaFoldDB" id="A0A0K2UG19"/>
<proteinExistence type="predicted"/>
<keyword evidence="1" id="KW-1133">Transmembrane helix</keyword>
<keyword evidence="1" id="KW-0472">Membrane</keyword>
<name>A0A0K2UG19_LEPSM</name>
<evidence type="ECO:0000313" key="2">
    <source>
        <dbReference type="EMBL" id="CDW36882.1"/>
    </source>
</evidence>
<accession>A0A0K2UG19</accession>
<dbReference type="EMBL" id="HACA01019521">
    <property type="protein sequence ID" value="CDW36882.1"/>
    <property type="molecule type" value="Transcribed_RNA"/>
</dbReference>
<feature type="non-terminal residue" evidence="2">
    <location>
        <position position="1"/>
    </location>
</feature>
<feature type="transmembrane region" description="Helical" evidence="1">
    <location>
        <begin position="20"/>
        <end position="39"/>
    </location>
</feature>